<sequence length="247" mass="27485">MDEPTLSEHEGIRYLHFNTEWIQGAMEIAEPAKLVLEYTAQMMAWLLFVPPPREPQAIGVLGLGAGSLARFCLKQTNCTVVAVEWNPAVTAICQTWFKLPTSSRMLIAHEDAAQWVADPVQRGVCPVLMVDLYDAQAQGPVCDSVEFYRDCRAVLGERGVMVVNLFGNHDSFPRNMANIEAAFEGETALVLPEIDAGNRIVLAFRGMSPQVEPQLLLARAEEVERQYGLPARKWARSWLGLTRGTQD</sequence>
<dbReference type="RefSeq" id="WP_109062240.1">
    <property type="nucleotide sequence ID" value="NZ_QETA01000004.1"/>
</dbReference>
<evidence type="ECO:0000313" key="2">
    <source>
        <dbReference type="EMBL" id="PWF22716.1"/>
    </source>
</evidence>
<dbReference type="SUPFAM" id="SSF53335">
    <property type="entry name" value="S-adenosyl-L-methionine-dependent methyltransferases"/>
    <property type="match status" value="1"/>
</dbReference>
<evidence type="ECO:0000313" key="3">
    <source>
        <dbReference type="Proteomes" id="UP000245212"/>
    </source>
</evidence>
<dbReference type="GO" id="GO:0006596">
    <property type="term" value="P:polyamine biosynthetic process"/>
    <property type="evidence" value="ECO:0007669"/>
    <property type="project" value="UniProtKB-KW"/>
</dbReference>
<evidence type="ECO:0000256" key="1">
    <source>
        <dbReference type="ARBA" id="ARBA00023115"/>
    </source>
</evidence>
<keyword evidence="1" id="KW-0620">Polyamine biosynthesis</keyword>
<protein>
    <submittedName>
        <fullName evidence="2">Spermidine synthase</fullName>
    </submittedName>
</protein>
<name>A0A2V1K1Q8_9BURK</name>
<dbReference type="PANTHER" id="PTHR43317">
    <property type="entry name" value="THERMOSPERMINE SYNTHASE ACAULIS5"/>
    <property type="match status" value="1"/>
</dbReference>
<comment type="caution">
    <text evidence="2">The sequence shown here is derived from an EMBL/GenBank/DDBJ whole genome shotgun (WGS) entry which is preliminary data.</text>
</comment>
<accession>A0A2V1K1Q8</accession>
<gene>
    <name evidence="2" type="ORF">DD235_11630</name>
</gene>
<reference evidence="3" key="1">
    <citation type="submission" date="2018-05" db="EMBL/GenBank/DDBJ databases">
        <authorList>
            <person name="Li Y."/>
        </authorList>
    </citation>
    <scope>NUCLEOTIDE SEQUENCE [LARGE SCALE GENOMIC DNA]</scope>
    <source>
        <strain evidence="3">3d-2-2</strain>
    </source>
</reference>
<dbReference type="PANTHER" id="PTHR43317:SF1">
    <property type="entry name" value="THERMOSPERMINE SYNTHASE ACAULIS5"/>
    <property type="match status" value="1"/>
</dbReference>
<proteinExistence type="predicted"/>
<keyword evidence="3" id="KW-1185">Reference proteome</keyword>
<dbReference type="InterPro" id="IPR029063">
    <property type="entry name" value="SAM-dependent_MTases_sf"/>
</dbReference>
<dbReference type="Proteomes" id="UP000245212">
    <property type="component" value="Unassembled WGS sequence"/>
</dbReference>
<dbReference type="AlphaFoldDB" id="A0A2V1K1Q8"/>
<organism evidence="2 3">
    <name type="scientific">Corticimicrobacter populi</name>
    <dbReference type="NCBI Taxonomy" id="2175229"/>
    <lineage>
        <taxon>Bacteria</taxon>
        <taxon>Pseudomonadati</taxon>
        <taxon>Pseudomonadota</taxon>
        <taxon>Betaproteobacteria</taxon>
        <taxon>Burkholderiales</taxon>
        <taxon>Alcaligenaceae</taxon>
        <taxon>Corticimicrobacter</taxon>
    </lineage>
</organism>
<dbReference type="EMBL" id="QETA01000004">
    <property type="protein sequence ID" value="PWF22716.1"/>
    <property type="molecule type" value="Genomic_DNA"/>
</dbReference>
<dbReference type="Gene3D" id="3.40.50.150">
    <property type="entry name" value="Vaccinia Virus protein VP39"/>
    <property type="match status" value="1"/>
</dbReference>